<protein>
    <submittedName>
        <fullName evidence="1">Uncharacterized protein</fullName>
    </submittedName>
</protein>
<reference evidence="1" key="1">
    <citation type="submission" date="2022-05" db="EMBL/GenBank/DDBJ databases">
        <title>Chromosome-level genome of Chaenocephalus aceratus.</title>
        <authorList>
            <person name="Park H."/>
        </authorList>
    </citation>
    <scope>NUCLEOTIDE SEQUENCE</scope>
    <source>
        <strain evidence="1">KU_202001</strain>
    </source>
</reference>
<dbReference type="Proteomes" id="UP001057452">
    <property type="component" value="Chromosome 2"/>
</dbReference>
<keyword evidence="2" id="KW-1185">Reference proteome</keyword>
<proteinExistence type="predicted"/>
<gene>
    <name evidence="1" type="ORF">KUCAC02_001018</name>
</gene>
<organism evidence="1 2">
    <name type="scientific">Chaenocephalus aceratus</name>
    <name type="common">Blackfin icefish</name>
    <name type="synonym">Chaenichthys aceratus</name>
    <dbReference type="NCBI Taxonomy" id="36190"/>
    <lineage>
        <taxon>Eukaryota</taxon>
        <taxon>Metazoa</taxon>
        <taxon>Chordata</taxon>
        <taxon>Craniata</taxon>
        <taxon>Vertebrata</taxon>
        <taxon>Euteleostomi</taxon>
        <taxon>Actinopterygii</taxon>
        <taxon>Neopterygii</taxon>
        <taxon>Teleostei</taxon>
        <taxon>Neoteleostei</taxon>
        <taxon>Acanthomorphata</taxon>
        <taxon>Eupercaria</taxon>
        <taxon>Perciformes</taxon>
        <taxon>Notothenioidei</taxon>
        <taxon>Channichthyidae</taxon>
        <taxon>Chaenocephalus</taxon>
    </lineage>
</organism>
<comment type="caution">
    <text evidence="1">The sequence shown here is derived from an EMBL/GenBank/DDBJ whole genome shotgun (WGS) entry which is preliminary data.</text>
</comment>
<evidence type="ECO:0000313" key="2">
    <source>
        <dbReference type="Proteomes" id="UP001057452"/>
    </source>
</evidence>
<evidence type="ECO:0000313" key="1">
    <source>
        <dbReference type="EMBL" id="KAI4831478.1"/>
    </source>
</evidence>
<sequence>MINLTLNTERSKSIPAAVGTLSGSVCGEDALLLLQTSSVSAGAVMDQFVGLTPRETVEKVSSSLGCSPTSAEVADHLDKQDPLRALRGEFLLPTVADLPPSDLSKVKGSQECIYMVGNSLGLQPKKARKYLEEEMENWAKM</sequence>
<accession>A0ACB9XWP7</accession>
<dbReference type="EMBL" id="CM043786">
    <property type="protein sequence ID" value="KAI4831478.1"/>
    <property type="molecule type" value="Genomic_DNA"/>
</dbReference>
<name>A0ACB9XWP7_CHAAC</name>